<evidence type="ECO:0000256" key="3">
    <source>
        <dbReference type="ARBA" id="ARBA00022723"/>
    </source>
</evidence>
<dbReference type="SFLD" id="SFLDF00397">
    <property type="entry name" value="adenosyl-hopene_transferase"/>
    <property type="match status" value="1"/>
</dbReference>
<dbReference type="GO" id="GO:0051536">
    <property type="term" value="F:iron-sulfur cluster binding"/>
    <property type="evidence" value="ECO:0007669"/>
    <property type="project" value="UniProtKB-KW"/>
</dbReference>
<keyword evidence="5" id="KW-0411">Iron-sulfur</keyword>
<dbReference type="PROSITE" id="PS51918">
    <property type="entry name" value="RADICAL_SAM"/>
    <property type="match status" value="1"/>
</dbReference>
<keyword evidence="8" id="KW-1185">Reference proteome</keyword>
<evidence type="ECO:0000313" key="7">
    <source>
        <dbReference type="EMBL" id="QOV90696.1"/>
    </source>
</evidence>
<keyword evidence="2" id="KW-0949">S-adenosyl-L-methionine</keyword>
<reference evidence="7 8" key="1">
    <citation type="submission" date="2020-10" db="EMBL/GenBank/DDBJ databases">
        <title>Wide distribution of Phycisphaera-like planctomycetes from WD2101 soil group in peatlands and genome analysis of the first cultivated representative.</title>
        <authorList>
            <person name="Dedysh S.N."/>
            <person name="Beletsky A.V."/>
            <person name="Ivanova A."/>
            <person name="Kulichevskaya I.S."/>
            <person name="Suzina N.E."/>
            <person name="Philippov D.A."/>
            <person name="Rakitin A.L."/>
            <person name="Mardanov A.V."/>
            <person name="Ravin N.V."/>
        </authorList>
    </citation>
    <scope>NUCLEOTIDE SEQUENCE [LARGE SCALE GENOMIC DNA]</scope>
    <source>
        <strain evidence="7 8">M1803</strain>
    </source>
</reference>
<proteinExistence type="predicted"/>
<dbReference type="Pfam" id="PF11946">
    <property type="entry name" value="DUF3463"/>
    <property type="match status" value="1"/>
</dbReference>
<dbReference type="RefSeq" id="WP_206293796.1">
    <property type="nucleotide sequence ID" value="NZ_CP063458.1"/>
</dbReference>
<organism evidence="7 8">
    <name type="scientific">Humisphaera borealis</name>
    <dbReference type="NCBI Taxonomy" id="2807512"/>
    <lineage>
        <taxon>Bacteria</taxon>
        <taxon>Pseudomonadati</taxon>
        <taxon>Planctomycetota</taxon>
        <taxon>Phycisphaerae</taxon>
        <taxon>Tepidisphaerales</taxon>
        <taxon>Tepidisphaeraceae</taxon>
        <taxon>Humisphaera</taxon>
    </lineage>
</organism>
<dbReference type="GO" id="GO:0016740">
    <property type="term" value="F:transferase activity"/>
    <property type="evidence" value="ECO:0007669"/>
    <property type="project" value="UniProtKB-KW"/>
</dbReference>
<dbReference type="NCBIfam" id="TIGR03470">
    <property type="entry name" value="HpnH"/>
    <property type="match status" value="1"/>
</dbReference>
<dbReference type="Pfam" id="PF04055">
    <property type="entry name" value="Radical_SAM"/>
    <property type="match status" value="1"/>
</dbReference>
<dbReference type="AlphaFoldDB" id="A0A7M2WYZ4"/>
<protein>
    <submittedName>
        <fullName evidence="7">Adenosyl-hopene transferase HpnH</fullName>
    </submittedName>
</protein>
<dbReference type="InterPro" id="IPR007197">
    <property type="entry name" value="rSAM"/>
</dbReference>
<gene>
    <name evidence="7" type="primary">hpnH</name>
    <name evidence="7" type="ORF">IPV69_04880</name>
</gene>
<evidence type="ECO:0000259" key="6">
    <source>
        <dbReference type="PROSITE" id="PS51918"/>
    </source>
</evidence>
<keyword evidence="4" id="KW-0408">Iron</keyword>
<dbReference type="InterPro" id="IPR050377">
    <property type="entry name" value="Radical_SAM_PqqE_MftC-like"/>
</dbReference>
<name>A0A7M2WYZ4_9BACT</name>
<dbReference type="SFLD" id="SFLDG01067">
    <property type="entry name" value="SPASM/twitch_domain_containing"/>
    <property type="match status" value="1"/>
</dbReference>
<comment type="cofactor">
    <cofactor evidence="1">
        <name>[4Fe-4S] cluster</name>
        <dbReference type="ChEBI" id="CHEBI:49883"/>
    </cofactor>
</comment>
<keyword evidence="7" id="KW-0808">Transferase</keyword>
<dbReference type="PANTHER" id="PTHR11228">
    <property type="entry name" value="RADICAL SAM DOMAIN PROTEIN"/>
    <property type="match status" value="1"/>
</dbReference>
<evidence type="ECO:0000313" key="8">
    <source>
        <dbReference type="Proteomes" id="UP000593765"/>
    </source>
</evidence>
<keyword evidence="3" id="KW-0479">Metal-binding</keyword>
<dbReference type="EMBL" id="CP063458">
    <property type="protein sequence ID" value="QOV90696.1"/>
    <property type="molecule type" value="Genomic_DNA"/>
</dbReference>
<dbReference type="CDD" id="cd01335">
    <property type="entry name" value="Radical_SAM"/>
    <property type="match status" value="1"/>
</dbReference>
<dbReference type="GO" id="GO:0046872">
    <property type="term" value="F:metal ion binding"/>
    <property type="evidence" value="ECO:0007669"/>
    <property type="project" value="UniProtKB-KW"/>
</dbReference>
<sequence>MGVPVSQMWTVATYVLKQKLLRRRRYPLVLMLEPLFRCNLACAGCGKIQYPAHILKKDLSPEQCFKAVDECGAPMVSIPGGEPLLHPKIKEIVEGLVARKKYIYLCTNALLLKEKIDLFTPSKYLTFSVHLDGQREHHDFAVCREGGYDVAVEGIKEAVKRGFRVTTNSTLFDGADANSVRAFFDETMALGVEGMMLSPGYSYDKAPDQKHFLGKARTKRLFSKILSNRSKKWVFNQSPLFLEYLMGKRHYTCTPWGMPTYNVFGWQKPCYLLQDGYADTFAELMEETEWERYGTESGNRKCANCMVHSGYEASAVNDTFGSVRGFLATVRAVLFGGAYKNDEALAALNDKPDSGPLVQLKITRASKNERETVEV</sequence>
<dbReference type="Proteomes" id="UP000593765">
    <property type="component" value="Chromosome"/>
</dbReference>
<accession>A0A7M2WYZ4</accession>
<dbReference type="InterPro" id="IPR022563">
    <property type="entry name" value="DUF3463"/>
</dbReference>
<dbReference type="SUPFAM" id="SSF102114">
    <property type="entry name" value="Radical SAM enzymes"/>
    <property type="match status" value="1"/>
</dbReference>
<dbReference type="InterPro" id="IPR017833">
    <property type="entry name" value="Hopanoid_synth-assoc_rSAM_HpnH"/>
</dbReference>
<evidence type="ECO:0000256" key="5">
    <source>
        <dbReference type="ARBA" id="ARBA00023014"/>
    </source>
</evidence>
<evidence type="ECO:0000256" key="4">
    <source>
        <dbReference type="ARBA" id="ARBA00023004"/>
    </source>
</evidence>
<evidence type="ECO:0000256" key="1">
    <source>
        <dbReference type="ARBA" id="ARBA00001966"/>
    </source>
</evidence>
<feature type="domain" description="Radical SAM core" evidence="6">
    <location>
        <begin position="24"/>
        <end position="236"/>
    </location>
</feature>
<dbReference type="InterPro" id="IPR013785">
    <property type="entry name" value="Aldolase_TIM"/>
</dbReference>
<dbReference type="KEGG" id="hbs:IPV69_04880"/>
<dbReference type="InterPro" id="IPR058240">
    <property type="entry name" value="rSAM_sf"/>
</dbReference>
<dbReference type="SFLD" id="SFLDS00029">
    <property type="entry name" value="Radical_SAM"/>
    <property type="match status" value="1"/>
</dbReference>
<dbReference type="Gene3D" id="3.20.20.70">
    <property type="entry name" value="Aldolase class I"/>
    <property type="match status" value="1"/>
</dbReference>
<evidence type="ECO:0000256" key="2">
    <source>
        <dbReference type="ARBA" id="ARBA00022691"/>
    </source>
</evidence>
<dbReference type="PANTHER" id="PTHR11228:SF22">
    <property type="entry name" value="PEPTIDE BIOSYNTHESIS PROTEIN YYDG-RELATED"/>
    <property type="match status" value="1"/>
</dbReference>